<dbReference type="EC" id="2.5.1.1" evidence="6"/>
<evidence type="ECO:0000313" key="14">
    <source>
        <dbReference type="EMBL" id="CAC5375479.1"/>
    </source>
</evidence>
<evidence type="ECO:0000256" key="4">
    <source>
        <dbReference type="ARBA" id="ARBA00006706"/>
    </source>
</evidence>
<keyword evidence="8 13" id="KW-0808">Transferase</keyword>
<dbReference type="EC" id="2.5.1.10" evidence="5"/>
<dbReference type="InterPro" id="IPR039702">
    <property type="entry name" value="FPS1-like"/>
</dbReference>
<dbReference type="PROSITE" id="PS00444">
    <property type="entry name" value="POLYPRENYL_SYNTHASE_2"/>
    <property type="match status" value="1"/>
</dbReference>
<dbReference type="SFLD" id="SFLDS00005">
    <property type="entry name" value="Isoprenoid_Synthase_Type_I"/>
    <property type="match status" value="1"/>
</dbReference>
<keyword evidence="7" id="KW-0444">Lipid biosynthesis</keyword>
<name>A0A6J8AY15_MYTCO</name>
<evidence type="ECO:0000256" key="1">
    <source>
        <dbReference type="ARBA" id="ARBA00001946"/>
    </source>
</evidence>
<dbReference type="InterPro" id="IPR033749">
    <property type="entry name" value="Polyprenyl_synt_CS"/>
</dbReference>
<dbReference type="GO" id="GO:0045337">
    <property type="term" value="P:farnesyl diphosphate biosynthetic process"/>
    <property type="evidence" value="ECO:0007669"/>
    <property type="project" value="TreeGrafter"/>
</dbReference>
<evidence type="ECO:0000256" key="8">
    <source>
        <dbReference type="ARBA" id="ARBA00022679"/>
    </source>
</evidence>
<dbReference type="GO" id="GO:0005737">
    <property type="term" value="C:cytoplasm"/>
    <property type="evidence" value="ECO:0007669"/>
    <property type="project" value="TreeGrafter"/>
</dbReference>
<evidence type="ECO:0000256" key="3">
    <source>
        <dbReference type="ARBA" id="ARBA00005035"/>
    </source>
</evidence>
<accession>A0A6J8AY15</accession>
<organism evidence="14 15">
    <name type="scientific">Mytilus coruscus</name>
    <name type="common">Sea mussel</name>
    <dbReference type="NCBI Taxonomy" id="42192"/>
    <lineage>
        <taxon>Eukaryota</taxon>
        <taxon>Metazoa</taxon>
        <taxon>Spiralia</taxon>
        <taxon>Lophotrochozoa</taxon>
        <taxon>Mollusca</taxon>
        <taxon>Bivalvia</taxon>
        <taxon>Autobranchia</taxon>
        <taxon>Pteriomorphia</taxon>
        <taxon>Mytilida</taxon>
        <taxon>Mytiloidea</taxon>
        <taxon>Mytilidae</taxon>
        <taxon>Mytilinae</taxon>
        <taxon>Mytilus</taxon>
    </lineage>
</organism>
<dbReference type="EMBL" id="CACVKT020002154">
    <property type="protein sequence ID" value="CAC5375479.1"/>
    <property type="molecule type" value="Genomic_DNA"/>
</dbReference>
<dbReference type="OrthoDB" id="10257492at2759"/>
<keyword evidence="15" id="KW-1185">Reference proteome</keyword>
<dbReference type="Pfam" id="PF00348">
    <property type="entry name" value="polyprenyl_synt"/>
    <property type="match status" value="1"/>
</dbReference>
<dbReference type="SUPFAM" id="SSF48576">
    <property type="entry name" value="Terpenoid synthases"/>
    <property type="match status" value="1"/>
</dbReference>
<dbReference type="InterPro" id="IPR008949">
    <property type="entry name" value="Isoprenoid_synthase_dom_sf"/>
</dbReference>
<evidence type="ECO:0000256" key="7">
    <source>
        <dbReference type="ARBA" id="ARBA00022516"/>
    </source>
</evidence>
<comment type="pathway">
    <text evidence="2">Isoprenoid biosynthesis; geranyl diphosphate biosynthesis; geranyl diphosphate from dimethylallyl diphosphate and isopentenyl diphosphate: step 1/1.</text>
</comment>
<dbReference type="GO" id="GO:0046872">
    <property type="term" value="F:metal ion binding"/>
    <property type="evidence" value="ECO:0007669"/>
    <property type="project" value="UniProtKB-KW"/>
</dbReference>
<keyword evidence="11" id="KW-0443">Lipid metabolism</keyword>
<gene>
    <name evidence="14" type="ORF">MCOR_12454</name>
</gene>
<reference evidence="14 15" key="1">
    <citation type="submission" date="2020-06" db="EMBL/GenBank/DDBJ databases">
        <authorList>
            <person name="Li R."/>
            <person name="Bekaert M."/>
        </authorList>
    </citation>
    <scope>NUCLEOTIDE SEQUENCE [LARGE SCALE GENOMIC DNA]</scope>
    <source>
        <strain evidence="15">wild</strain>
    </source>
</reference>
<dbReference type="GO" id="GO:0004337">
    <property type="term" value="F:(2E,6E)-farnesyl diphosphate synthase activity"/>
    <property type="evidence" value="ECO:0007669"/>
    <property type="project" value="UniProtKB-EC"/>
</dbReference>
<comment type="cofactor">
    <cofactor evidence="1">
        <name>Mg(2+)</name>
        <dbReference type="ChEBI" id="CHEBI:18420"/>
    </cofactor>
</comment>
<dbReference type="FunFam" id="1.10.600.10:FF:000006">
    <property type="entry name" value="Farnesyl pyrophosphate synthase"/>
    <property type="match status" value="1"/>
</dbReference>
<evidence type="ECO:0000256" key="10">
    <source>
        <dbReference type="ARBA" id="ARBA00022842"/>
    </source>
</evidence>
<sequence>MVVRAHISFSYSLKISDTVQIKFYQKGAVSPADGAKSAGAVSAGSLSGTALLKKRVNLKFCIQKEINITTKIHVIMALNGHDETSEIPRKIPRIEPSELEQFDDLFPELVNVLHQKWSDNKEITDALNWFTKVSEYNVPFGKKNRGISVVTTYKLLVEDVSKEDIKLARILGWCIEWLQAFFLVNDDIMDKSITRRGQPCWYKQNNVGLIAVNDAVYLEACVYEILKHYFRKKPYYIDLVELFHQISMQTVMGQCLDLITVPVDGKVDFTKFTEERYNAIVKWKTSYYSFYLPVALAMYMAGITGEDVHTKAKTILIKMGTFFQIQDDYLDCFGDPSAIGKIGTDIQDNKCSWLVIQALKRVNKEQRTELQNNYGCDDPTKIQKVKDLYEQLDLQTVYRDYEENSFNLLMNLIDKNCDMLPKEVFTAFAYKIYKRQK</sequence>
<evidence type="ECO:0000256" key="11">
    <source>
        <dbReference type="ARBA" id="ARBA00023098"/>
    </source>
</evidence>
<dbReference type="SFLD" id="SFLDG01017">
    <property type="entry name" value="Polyprenyl_Transferase_Like"/>
    <property type="match status" value="1"/>
</dbReference>
<evidence type="ECO:0000256" key="6">
    <source>
        <dbReference type="ARBA" id="ARBA00012833"/>
    </source>
</evidence>
<evidence type="ECO:0000256" key="12">
    <source>
        <dbReference type="ARBA" id="ARBA00034546"/>
    </source>
</evidence>
<evidence type="ECO:0000313" key="15">
    <source>
        <dbReference type="Proteomes" id="UP000507470"/>
    </source>
</evidence>
<dbReference type="PANTHER" id="PTHR11525:SF0">
    <property type="entry name" value="FARNESYL PYROPHOSPHATE SYNTHASE"/>
    <property type="match status" value="1"/>
</dbReference>
<proteinExistence type="inferred from homology"/>
<comment type="pathway">
    <text evidence="3">Isoprenoid biosynthesis; farnesyl diphosphate biosynthesis; farnesyl diphosphate from geranyl diphosphate and isopentenyl diphosphate: step 1/1.</text>
</comment>
<evidence type="ECO:0000256" key="5">
    <source>
        <dbReference type="ARBA" id="ARBA00012439"/>
    </source>
</evidence>
<dbReference type="Proteomes" id="UP000507470">
    <property type="component" value="Unassembled WGS sequence"/>
</dbReference>
<protein>
    <recommendedName>
        <fullName evidence="12">Farnesyl pyrophosphate synthase</fullName>
        <ecNumber evidence="6">2.5.1.1</ecNumber>
        <ecNumber evidence="5">2.5.1.10</ecNumber>
    </recommendedName>
</protein>
<dbReference type="PROSITE" id="PS00723">
    <property type="entry name" value="POLYPRENYL_SYNTHASE_1"/>
    <property type="match status" value="1"/>
</dbReference>
<dbReference type="AlphaFoldDB" id="A0A6J8AY15"/>
<evidence type="ECO:0000256" key="9">
    <source>
        <dbReference type="ARBA" id="ARBA00022723"/>
    </source>
</evidence>
<dbReference type="InterPro" id="IPR000092">
    <property type="entry name" value="Polyprenyl_synt"/>
</dbReference>
<keyword evidence="9" id="KW-0479">Metal-binding</keyword>
<dbReference type="PANTHER" id="PTHR11525">
    <property type="entry name" value="FARNESYL-PYROPHOSPHATE SYNTHETASE"/>
    <property type="match status" value="1"/>
</dbReference>
<dbReference type="Gene3D" id="1.10.600.10">
    <property type="entry name" value="Farnesyl Diphosphate Synthase"/>
    <property type="match status" value="1"/>
</dbReference>
<comment type="similarity">
    <text evidence="4 13">Belongs to the FPP/GGPP synthase family.</text>
</comment>
<evidence type="ECO:0000256" key="2">
    <source>
        <dbReference type="ARBA" id="ARBA00004932"/>
    </source>
</evidence>
<dbReference type="GO" id="GO:0004161">
    <property type="term" value="F:dimethylallyltranstransferase activity"/>
    <property type="evidence" value="ECO:0007669"/>
    <property type="project" value="UniProtKB-EC"/>
</dbReference>
<keyword evidence="10" id="KW-0460">Magnesium</keyword>
<evidence type="ECO:0000256" key="13">
    <source>
        <dbReference type="RuleBase" id="RU004466"/>
    </source>
</evidence>
<dbReference type="CDD" id="cd00685">
    <property type="entry name" value="Trans_IPPS_HT"/>
    <property type="match status" value="1"/>
</dbReference>